<organism evidence="9 10">
    <name type="scientific">Marinobacter antarcticus</name>
    <dbReference type="NCBI Taxonomy" id="564117"/>
    <lineage>
        <taxon>Bacteria</taxon>
        <taxon>Pseudomonadati</taxon>
        <taxon>Pseudomonadota</taxon>
        <taxon>Gammaproteobacteria</taxon>
        <taxon>Pseudomonadales</taxon>
        <taxon>Marinobacteraceae</taxon>
        <taxon>Marinobacter</taxon>
    </lineage>
</organism>
<dbReference type="GO" id="GO:0006282">
    <property type="term" value="P:regulation of DNA repair"/>
    <property type="evidence" value="ECO:0007669"/>
    <property type="project" value="UniProtKB-UniRule"/>
</dbReference>
<evidence type="ECO:0000313" key="9">
    <source>
        <dbReference type="EMBL" id="SHK88778.1"/>
    </source>
</evidence>
<dbReference type="InterPro" id="IPR053925">
    <property type="entry name" value="RecX_HTH_3rd"/>
</dbReference>
<dbReference type="OrthoDB" id="7066780at2"/>
<evidence type="ECO:0000259" key="7">
    <source>
        <dbReference type="Pfam" id="PF21981"/>
    </source>
</evidence>
<dbReference type="InterPro" id="IPR053924">
    <property type="entry name" value="RecX_HTH_2nd"/>
</dbReference>
<evidence type="ECO:0000259" key="8">
    <source>
        <dbReference type="Pfam" id="PF21982"/>
    </source>
</evidence>
<name>A0A1M6W564_9GAMM</name>
<evidence type="ECO:0000313" key="10">
    <source>
        <dbReference type="Proteomes" id="UP000184497"/>
    </source>
</evidence>
<dbReference type="Pfam" id="PF21981">
    <property type="entry name" value="RecX_HTH3"/>
    <property type="match status" value="1"/>
</dbReference>
<dbReference type="Proteomes" id="UP000184497">
    <property type="component" value="Unassembled WGS sequence"/>
</dbReference>
<dbReference type="Gene3D" id="1.10.10.10">
    <property type="entry name" value="Winged helix-like DNA-binding domain superfamily/Winged helix DNA-binding domain"/>
    <property type="match status" value="3"/>
</dbReference>
<gene>
    <name evidence="5" type="primary">recX</name>
    <name evidence="9" type="ORF">SAMN05216369_3488</name>
</gene>
<evidence type="ECO:0000256" key="5">
    <source>
        <dbReference type="HAMAP-Rule" id="MF_01114"/>
    </source>
</evidence>
<evidence type="ECO:0000256" key="3">
    <source>
        <dbReference type="ARBA" id="ARBA00018111"/>
    </source>
</evidence>
<dbReference type="Pfam" id="PF21982">
    <property type="entry name" value="RecX_HTH1"/>
    <property type="match status" value="1"/>
</dbReference>
<dbReference type="PANTHER" id="PTHR33602">
    <property type="entry name" value="REGULATORY PROTEIN RECX FAMILY PROTEIN"/>
    <property type="match status" value="1"/>
</dbReference>
<dbReference type="InterPro" id="IPR053926">
    <property type="entry name" value="RecX_HTH_1st"/>
</dbReference>
<keyword evidence="10" id="KW-1185">Reference proteome</keyword>
<evidence type="ECO:0000256" key="1">
    <source>
        <dbReference type="ARBA" id="ARBA00004496"/>
    </source>
</evidence>
<dbReference type="STRING" id="564117.SAMN05216369_3488"/>
<dbReference type="InterPro" id="IPR003783">
    <property type="entry name" value="Regulatory_RecX"/>
</dbReference>
<proteinExistence type="inferred from homology"/>
<comment type="similarity">
    <text evidence="2 5">Belongs to the RecX family.</text>
</comment>
<dbReference type="HAMAP" id="MF_01114">
    <property type="entry name" value="RecX"/>
    <property type="match status" value="1"/>
</dbReference>
<comment type="subcellular location">
    <subcellularLocation>
        <location evidence="1 5">Cytoplasm</location>
    </subcellularLocation>
</comment>
<dbReference type="Pfam" id="PF02631">
    <property type="entry name" value="RecX_HTH2"/>
    <property type="match status" value="1"/>
</dbReference>
<comment type="function">
    <text evidence="5">Modulates RecA activity.</text>
</comment>
<evidence type="ECO:0000259" key="6">
    <source>
        <dbReference type="Pfam" id="PF02631"/>
    </source>
</evidence>
<dbReference type="InterPro" id="IPR036388">
    <property type="entry name" value="WH-like_DNA-bd_sf"/>
</dbReference>
<feature type="domain" description="RecX second three-helical" evidence="6">
    <location>
        <begin position="60"/>
        <end position="92"/>
    </location>
</feature>
<evidence type="ECO:0000256" key="4">
    <source>
        <dbReference type="ARBA" id="ARBA00022490"/>
    </source>
</evidence>
<dbReference type="PANTHER" id="PTHR33602:SF1">
    <property type="entry name" value="REGULATORY PROTEIN RECX FAMILY PROTEIN"/>
    <property type="match status" value="1"/>
</dbReference>
<feature type="domain" description="RecX third three-helical" evidence="7">
    <location>
        <begin position="108"/>
        <end position="151"/>
    </location>
</feature>
<feature type="domain" description="RecX first three-helical" evidence="8">
    <location>
        <begin position="14"/>
        <end position="51"/>
    </location>
</feature>
<dbReference type="EMBL" id="FRAQ01000006">
    <property type="protein sequence ID" value="SHK88778.1"/>
    <property type="molecule type" value="Genomic_DNA"/>
</dbReference>
<keyword evidence="4 5" id="KW-0963">Cytoplasm</keyword>
<dbReference type="RefSeq" id="WP_072799808.1">
    <property type="nucleotide sequence ID" value="NZ_FRAQ01000006.1"/>
</dbReference>
<evidence type="ECO:0000256" key="2">
    <source>
        <dbReference type="ARBA" id="ARBA00009695"/>
    </source>
</evidence>
<dbReference type="AlphaFoldDB" id="A0A1M6W564"/>
<sequence>MAKQENSDDQEYKARSVALRLLARREHSRQELTLKLRQRKLDSSVISMVLDDYESAGWLDDNRFADVYSRQRIDLGYGPLRVLAELQQRGIHQTPDCLDELADADWIRNALVLRKKRFGLSDLSDDWDEKVRQARFLTRRGFTASQVERALEVSKPADPDI</sequence>
<dbReference type="GO" id="GO:0005737">
    <property type="term" value="C:cytoplasm"/>
    <property type="evidence" value="ECO:0007669"/>
    <property type="project" value="UniProtKB-SubCell"/>
</dbReference>
<reference evidence="10" key="1">
    <citation type="submission" date="2016-11" db="EMBL/GenBank/DDBJ databases">
        <authorList>
            <person name="Varghese N."/>
            <person name="Submissions S."/>
        </authorList>
    </citation>
    <scope>NUCLEOTIDE SEQUENCE [LARGE SCALE GENOMIC DNA]</scope>
    <source>
        <strain evidence="10">CGMCC 1.10835</strain>
    </source>
</reference>
<accession>A0A1M6W564</accession>
<protein>
    <recommendedName>
        <fullName evidence="3 5">Regulatory protein RecX</fullName>
    </recommendedName>
</protein>